<proteinExistence type="predicted"/>
<gene>
    <name evidence="1" type="ORF">R1sor_010343</name>
</gene>
<evidence type="ECO:0000313" key="1">
    <source>
        <dbReference type="EMBL" id="KAL3696267.1"/>
    </source>
</evidence>
<keyword evidence="2" id="KW-1185">Reference proteome</keyword>
<protein>
    <submittedName>
        <fullName evidence="1">Uncharacterized protein</fullName>
    </submittedName>
</protein>
<accession>A0ABD3I1F7</accession>
<sequence length="76" mass="8305">MSHVAAPTRPMPRVFSDNNMWGITSLVNVELAVQSGKLVRNALIIFTTLQEEKELSSLSVAIGGDASADLYLKSWK</sequence>
<dbReference type="EMBL" id="JBJQOH010000002">
    <property type="protein sequence ID" value="KAL3696267.1"/>
    <property type="molecule type" value="Genomic_DNA"/>
</dbReference>
<evidence type="ECO:0000313" key="2">
    <source>
        <dbReference type="Proteomes" id="UP001633002"/>
    </source>
</evidence>
<organism evidence="1 2">
    <name type="scientific">Riccia sorocarpa</name>
    <dbReference type="NCBI Taxonomy" id="122646"/>
    <lineage>
        <taxon>Eukaryota</taxon>
        <taxon>Viridiplantae</taxon>
        <taxon>Streptophyta</taxon>
        <taxon>Embryophyta</taxon>
        <taxon>Marchantiophyta</taxon>
        <taxon>Marchantiopsida</taxon>
        <taxon>Marchantiidae</taxon>
        <taxon>Marchantiales</taxon>
        <taxon>Ricciaceae</taxon>
        <taxon>Riccia</taxon>
    </lineage>
</organism>
<comment type="caution">
    <text evidence="1">The sequence shown here is derived from an EMBL/GenBank/DDBJ whole genome shotgun (WGS) entry which is preliminary data.</text>
</comment>
<reference evidence="1 2" key="1">
    <citation type="submission" date="2024-09" db="EMBL/GenBank/DDBJ databases">
        <title>Chromosome-scale assembly of Riccia sorocarpa.</title>
        <authorList>
            <person name="Paukszto L."/>
        </authorList>
    </citation>
    <scope>NUCLEOTIDE SEQUENCE [LARGE SCALE GENOMIC DNA]</scope>
    <source>
        <strain evidence="1">LP-2024</strain>
        <tissue evidence="1">Aerial parts of the thallus</tissue>
    </source>
</reference>
<dbReference type="Proteomes" id="UP001633002">
    <property type="component" value="Unassembled WGS sequence"/>
</dbReference>
<name>A0ABD3I1F7_9MARC</name>
<dbReference type="AlphaFoldDB" id="A0ABD3I1F7"/>